<dbReference type="AlphaFoldDB" id="A0A3N1D8H6"/>
<feature type="DNA-binding region" description="H-T-H motif" evidence="4">
    <location>
        <begin position="54"/>
        <end position="73"/>
    </location>
</feature>
<protein>
    <submittedName>
        <fullName evidence="7">TetR family transcriptional regulator</fullName>
    </submittedName>
</protein>
<accession>A0A3N1D8H6</accession>
<evidence type="ECO:0000259" key="6">
    <source>
        <dbReference type="PROSITE" id="PS50977"/>
    </source>
</evidence>
<dbReference type="GO" id="GO:0003700">
    <property type="term" value="F:DNA-binding transcription factor activity"/>
    <property type="evidence" value="ECO:0007669"/>
    <property type="project" value="TreeGrafter"/>
</dbReference>
<evidence type="ECO:0000313" key="8">
    <source>
        <dbReference type="Proteomes" id="UP000272400"/>
    </source>
</evidence>
<dbReference type="FunFam" id="1.10.10.60:FF:000141">
    <property type="entry name" value="TetR family transcriptional regulator"/>
    <property type="match status" value="1"/>
</dbReference>
<dbReference type="GO" id="GO:0000976">
    <property type="term" value="F:transcription cis-regulatory region binding"/>
    <property type="evidence" value="ECO:0007669"/>
    <property type="project" value="TreeGrafter"/>
</dbReference>
<name>A0A3N1D8H6_9ACTN</name>
<dbReference type="PANTHER" id="PTHR30055">
    <property type="entry name" value="HTH-TYPE TRANSCRIPTIONAL REGULATOR RUTR"/>
    <property type="match status" value="1"/>
</dbReference>
<dbReference type="PANTHER" id="PTHR30055:SF158">
    <property type="entry name" value="POSSIBLE TRANSCRIPTIONAL REGULATORY PROTEIN (PROBABLY TETR-FAMILY)"/>
    <property type="match status" value="1"/>
</dbReference>
<dbReference type="InterPro" id="IPR036271">
    <property type="entry name" value="Tet_transcr_reg_TetR-rel_C_sf"/>
</dbReference>
<dbReference type="InterPro" id="IPR009057">
    <property type="entry name" value="Homeodomain-like_sf"/>
</dbReference>
<sequence length="224" mass="24730">MVGYIDVTQTTGQDATGQEAPAPRRKRMSRADRERQMLAVAEEVFAERGFRAAAMEEIAERCGVSKPMLYEYFGSKDGLLLACLTRARAELHEVTAAAMAEGTDPLDTLHRGLVAYYGFTESHRNSFAILQNEAIGLPHAAVEAVEATRRQQHGLIAPIMAQWAPELPEIAIEAYTEIIIGACERISLWCTTRPDVTPEQAAHYTLDFCWLGLQGLYDRAATDG</sequence>
<dbReference type="InterPro" id="IPR001647">
    <property type="entry name" value="HTH_TetR"/>
</dbReference>
<feature type="domain" description="HTH tetR-type" evidence="6">
    <location>
        <begin position="31"/>
        <end position="91"/>
    </location>
</feature>
<dbReference type="Proteomes" id="UP000272400">
    <property type="component" value="Unassembled WGS sequence"/>
</dbReference>
<keyword evidence="2 4" id="KW-0238">DNA-binding</keyword>
<keyword evidence="8" id="KW-1185">Reference proteome</keyword>
<reference evidence="7 8" key="1">
    <citation type="submission" date="2018-11" db="EMBL/GenBank/DDBJ databases">
        <title>Sequencing the genomes of 1000 actinobacteria strains.</title>
        <authorList>
            <person name="Klenk H.-P."/>
        </authorList>
    </citation>
    <scope>NUCLEOTIDE SEQUENCE [LARGE SCALE GENOMIC DNA]</scope>
    <source>
        <strain evidence="7 8">DSM 44254</strain>
    </source>
</reference>
<dbReference type="InterPro" id="IPR054129">
    <property type="entry name" value="DesT_TetR_C"/>
</dbReference>
<dbReference type="SUPFAM" id="SSF46689">
    <property type="entry name" value="Homeodomain-like"/>
    <property type="match status" value="1"/>
</dbReference>
<evidence type="ECO:0000256" key="3">
    <source>
        <dbReference type="ARBA" id="ARBA00023163"/>
    </source>
</evidence>
<keyword evidence="3" id="KW-0804">Transcription</keyword>
<dbReference type="PRINTS" id="PR00455">
    <property type="entry name" value="HTHTETR"/>
</dbReference>
<proteinExistence type="predicted"/>
<dbReference type="PROSITE" id="PS50977">
    <property type="entry name" value="HTH_TETR_2"/>
    <property type="match status" value="1"/>
</dbReference>
<dbReference type="Pfam" id="PF21943">
    <property type="entry name" value="TetR_C_46"/>
    <property type="match status" value="1"/>
</dbReference>
<evidence type="ECO:0000313" key="7">
    <source>
        <dbReference type="EMBL" id="ROO89769.1"/>
    </source>
</evidence>
<feature type="region of interest" description="Disordered" evidence="5">
    <location>
        <begin position="1"/>
        <end position="33"/>
    </location>
</feature>
<feature type="compositionally biased region" description="Polar residues" evidence="5">
    <location>
        <begin position="7"/>
        <end position="16"/>
    </location>
</feature>
<gene>
    <name evidence="7" type="ORF">EDD29_7477</name>
</gene>
<organism evidence="7 8">
    <name type="scientific">Actinocorallia herbida</name>
    <dbReference type="NCBI Taxonomy" id="58109"/>
    <lineage>
        <taxon>Bacteria</taxon>
        <taxon>Bacillati</taxon>
        <taxon>Actinomycetota</taxon>
        <taxon>Actinomycetes</taxon>
        <taxon>Streptosporangiales</taxon>
        <taxon>Thermomonosporaceae</taxon>
        <taxon>Actinocorallia</taxon>
    </lineage>
</organism>
<evidence type="ECO:0000256" key="5">
    <source>
        <dbReference type="SAM" id="MobiDB-lite"/>
    </source>
</evidence>
<dbReference type="Pfam" id="PF00440">
    <property type="entry name" value="TetR_N"/>
    <property type="match status" value="1"/>
</dbReference>
<dbReference type="InterPro" id="IPR050109">
    <property type="entry name" value="HTH-type_TetR-like_transc_reg"/>
</dbReference>
<evidence type="ECO:0000256" key="2">
    <source>
        <dbReference type="ARBA" id="ARBA00023125"/>
    </source>
</evidence>
<dbReference type="GO" id="GO:0045892">
    <property type="term" value="P:negative regulation of DNA-templated transcription"/>
    <property type="evidence" value="ECO:0007669"/>
    <property type="project" value="UniProtKB-ARBA"/>
</dbReference>
<dbReference type="Gene3D" id="1.10.357.10">
    <property type="entry name" value="Tetracycline Repressor, domain 2"/>
    <property type="match status" value="1"/>
</dbReference>
<dbReference type="EMBL" id="RJKE01000001">
    <property type="protein sequence ID" value="ROO89769.1"/>
    <property type="molecule type" value="Genomic_DNA"/>
</dbReference>
<comment type="caution">
    <text evidence="7">The sequence shown here is derived from an EMBL/GenBank/DDBJ whole genome shotgun (WGS) entry which is preliminary data.</text>
</comment>
<evidence type="ECO:0000256" key="4">
    <source>
        <dbReference type="PROSITE-ProRule" id="PRU00335"/>
    </source>
</evidence>
<evidence type="ECO:0000256" key="1">
    <source>
        <dbReference type="ARBA" id="ARBA00023015"/>
    </source>
</evidence>
<keyword evidence="1" id="KW-0805">Transcription regulation</keyword>
<dbReference type="SUPFAM" id="SSF48498">
    <property type="entry name" value="Tetracyclin repressor-like, C-terminal domain"/>
    <property type="match status" value="1"/>
</dbReference>